<dbReference type="EMBL" id="WUUL01000008">
    <property type="protein sequence ID" value="MXQ54485.1"/>
    <property type="molecule type" value="Genomic_DNA"/>
</dbReference>
<evidence type="ECO:0000313" key="5">
    <source>
        <dbReference type="Proteomes" id="UP000430692"/>
    </source>
</evidence>
<gene>
    <name evidence="4" type="ORF">GSM42_12330</name>
</gene>
<dbReference type="PIRSF" id="PIRSF000126">
    <property type="entry name" value="11-beta-HSD1"/>
    <property type="match status" value="1"/>
</dbReference>
<dbReference type="CDD" id="cd05233">
    <property type="entry name" value="SDR_c"/>
    <property type="match status" value="1"/>
</dbReference>
<dbReference type="GO" id="GO:0016491">
    <property type="term" value="F:oxidoreductase activity"/>
    <property type="evidence" value="ECO:0007669"/>
    <property type="project" value="UniProtKB-KW"/>
</dbReference>
<dbReference type="InterPro" id="IPR002347">
    <property type="entry name" value="SDR_fam"/>
</dbReference>
<dbReference type="PRINTS" id="PR00081">
    <property type="entry name" value="GDHRDH"/>
</dbReference>
<reference evidence="4 5" key="1">
    <citation type="submission" date="2019-12" db="EMBL/GenBank/DDBJ databases">
        <title>Whole-genome analyses of novel actinobacteria.</title>
        <authorList>
            <person name="Sahin N."/>
            <person name="Saygin H."/>
        </authorList>
    </citation>
    <scope>NUCLEOTIDE SEQUENCE [LARGE SCALE GENOMIC DNA]</scope>
    <source>
        <strain evidence="4 5">KC615</strain>
    </source>
</reference>
<dbReference type="AlphaFoldDB" id="A0A6I4VWR9"/>
<dbReference type="PANTHER" id="PTHR44196">
    <property type="entry name" value="DEHYDROGENASE/REDUCTASE SDR FAMILY MEMBER 7B"/>
    <property type="match status" value="1"/>
</dbReference>
<proteinExistence type="inferred from homology"/>
<sequence length="259" mass="28662">MKGTVLITGASSGIGWEFALLFAEADYHVVAVARNEIKLKELQLTVKDQYGTELDYIAKDLVQPQSVDELIEEMKEKNYSIDYLVNNAGFGQFGSFLDTDGKEEMDMIILNVSVLTHLSKQLLPNMVKKKHGGILNVASTASFQPGPLMAVYYATKAYVLSFTEALANEMNGTGVTVTAFCPGPTSTGFEKRANLGTSKLFQKGVMDVQTATKIGFRGFLQGKEIVIPGFKNRLLSRIVSFMPRKLVTKIVRKMQETRR</sequence>
<protein>
    <submittedName>
        <fullName evidence="4">SDR family NAD(P)-dependent oxidoreductase</fullName>
    </submittedName>
</protein>
<dbReference type="GO" id="GO:0016020">
    <property type="term" value="C:membrane"/>
    <property type="evidence" value="ECO:0007669"/>
    <property type="project" value="TreeGrafter"/>
</dbReference>
<dbReference type="SUPFAM" id="SSF51735">
    <property type="entry name" value="NAD(P)-binding Rossmann-fold domains"/>
    <property type="match status" value="1"/>
</dbReference>
<dbReference type="Gene3D" id="3.40.50.720">
    <property type="entry name" value="NAD(P)-binding Rossmann-like Domain"/>
    <property type="match status" value="1"/>
</dbReference>
<accession>A0A6I4VWR9</accession>
<evidence type="ECO:0000256" key="1">
    <source>
        <dbReference type="ARBA" id="ARBA00006484"/>
    </source>
</evidence>
<comment type="caution">
    <text evidence="4">The sequence shown here is derived from an EMBL/GenBank/DDBJ whole genome shotgun (WGS) entry which is preliminary data.</text>
</comment>
<dbReference type="RefSeq" id="WP_160801848.1">
    <property type="nucleotide sequence ID" value="NZ_WUUL01000008.1"/>
</dbReference>
<keyword evidence="5" id="KW-1185">Reference proteome</keyword>
<comment type="similarity">
    <text evidence="1 3">Belongs to the short-chain dehydrogenases/reductases (SDR) family.</text>
</comment>
<evidence type="ECO:0000256" key="3">
    <source>
        <dbReference type="RuleBase" id="RU000363"/>
    </source>
</evidence>
<keyword evidence="2" id="KW-0560">Oxidoreductase</keyword>
<evidence type="ECO:0000256" key="2">
    <source>
        <dbReference type="ARBA" id="ARBA00023002"/>
    </source>
</evidence>
<dbReference type="PRINTS" id="PR00080">
    <property type="entry name" value="SDRFAMILY"/>
</dbReference>
<evidence type="ECO:0000313" key="4">
    <source>
        <dbReference type="EMBL" id="MXQ54485.1"/>
    </source>
</evidence>
<dbReference type="Pfam" id="PF00106">
    <property type="entry name" value="adh_short"/>
    <property type="match status" value="1"/>
</dbReference>
<organism evidence="4 5">
    <name type="scientific">Shimazuella alba</name>
    <dbReference type="NCBI Taxonomy" id="2690964"/>
    <lineage>
        <taxon>Bacteria</taxon>
        <taxon>Bacillati</taxon>
        <taxon>Bacillota</taxon>
        <taxon>Bacilli</taxon>
        <taxon>Bacillales</taxon>
        <taxon>Thermoactinomycetaceae</taxon>
        <taxon>Shimazuella</taxon>
    </lineage>
</organism>
<dbReference type="PANTHER" id="PTHR44196:SF2">
    <property type="entry name" value="SHORT-CHAIN DEHYDROGENASE-RELATED"/>
    <property type="match status" value="1"/>
</dbReference>
<name>A0A6I4VWR9_9BACL</name>
<dbReference type="Proteomes" id="UP000430692">
    <property type="component" value="Unassembled WGS sequence"/>
</dbReference>
<dbReference type="InterPro" id="IPR036291">
    <property type="entry name" value="NAD(P)-bd_dom_sf"/>
</dbReference>